<sequence length="270" mass="31262">MPIYTRFETPEWQEMAGSNTTYLPPAMDNLPSKGVTIEAKRLLGVHRPSLPYRIETTLLYDSERRWHFKDYKQDFSERWWGKMGPEAILLLEPRWKLKWGMHSLWLRARAFEKHLTIAESVTTIVDNVSKGGRKTAEKINSWKPVWSKFDALIKLSEKIAEIHPYAKIGASVLLSAYNIWKAQNTRDQDMFELLNTIYELCNFVHDAAPTEIVPAQHNILQKIMEQIIDCSQFISSYCDNHSFALKAVKHIFTSVDDAIIKYTRKTGKGA</sequence>
<evidence type="ECO:0000313" key="2">
    <source>
        <dbReference type="Proteomes" id="UP000054279"/>
    </source>
</evidence>
<dbReference type="OrthoDB" id="2665447at2759"/>
<proteinExistence type="predicted"/>
<evidence type="ECO:0000313" key="1">
    <source>
        <dbReference type="EMBL" id="KIJ39192.1"/>
    </source>
</evidence>
<gene>
    <name evidence="1" type="ORF">M422DRAFT_258081</name>
</gene>
<dbReference type="Proteomes" id="UP000054279">
    <property type="component" value="Unassembled WGS sequence"/>
</dbReference>
<keyword evidence="2" id="KW-1185">Reference proteome</keyword>
<protein>
    <submittedName>
        <fullName evidence="1">Uncharacterized protein</fullName>
    </submittedName>
</protein>
<dbReference type="HOGENOM" id="CLU_1031231_0_0_1"/>
<name>A0A0C9VCB2_SPHS4</name>
<reference evidence="1 2" key="1">
    <citation type="submission" date="2014-06" db="EMBL/GenBank/DDBJ databases">
        <title>Evolutionary Origins and Diversification of the Mycorrhizal Mutualists.</title>
        <authorList>
            <consortium name="DOE Joint Genome Institute"/>
            <consortium name="Mycorrhizal Genomics Consortium"/>
            <person name="Kohler A."/>
            <person name="Kuo A."/>
            <person name="Nagy L.G."/>
            <person name="Floudas D."/>
            <person name="Copeland A."/>
            <person name="Barry K.W."/>
            <person name="Cichocki N."/>
            <person name="Veneault-Fourrey C."/>
            <person name="LaButti K."/>
            <person name="Lindquist E.A."/>
            <person name="Lipzen A."/>
            <person name="Lundell T."/>
            <person name="Morin E."/>
            <person name="Murat C."/>
            <person name="Riley R."/>
            <person name="Ohm R."/>
            <person name="Sun H."/>
            <person name="Tunlid A."/>
            <person name="Henrissat B."/>
            <person name="Grigoriev I.V."/>
            <person name="Hibbett D.S."/>
            <person name="Martin F."/>
        </authorList>
    </citation>
    <scope>NUCLEOTIDE SEQUENCE [LARGE SCALE GENOMIC DNA]</scope>
    <source>
        <strain evidence="1 2">SS14</strain>
    </source>
</reference>
<organism evidence="1 2">
    <name type="scientific">Sphaerobolus stellatus (strain SS14)</name>
    <dbReference type="NCBI Taxonomy" id="990650"/>
    <lineage>
        <taxon>Eukaryota</taxon>
        <taxon>Fungi</taxon>
        <taxon>Dikarya</taxon>
        <taxon>Basidiomycota</taxon>
        <taxon>Agaricomycotina</taxon>
        <taxon>Agaricomycetes</taxon>
        <taxon>Phallomycetidae</taxon>
        <taxon>Geastrales</taxon>
        <taxon>Sphaerobolaceae</taxon>
        <taxon>Sphaerobolus</taxon>
    </lineage>
</organism>
<dbReference type="AlphaFoldDB" id="A0A0C9VCB2"/>
<accession>A0A0C9VCB2</accession>
<dbReference type="EMBL" id="KN837154">
    <property type="protein sequence ID" value="KIJ39192.1"/>
    <property type="molecule type" value="Genomic_DNA"/>
</dbReference>